<protein>
    <submittedName>
        <fullName evidence="2">Uncharacterized protein</fullName>
    </submittedName>
</protein>
<evidence type="ECO:0000313" key="3">
    <source>
        <dbReference type="Proteomes" id="UP001327957"/>
    </source>
</evidence>
<name>A0AAV9SV24_9PEZI</name>
<dbReference type="EMBL" id="JASAOK010000056">
    <property type="protein sequence ID" value="KAK6206248.1"/>
    <property type="molecule type" value="Genomic_DNA"/>
</dbReference>
<evidence type="ECO:0000313" key="2">
    <source>
        <dbReference type="EMBL" id="KAK6206248.1"/>
    </source>
</evidence>
<organism evidence="2 3">
    <name type="scientific">Colletotrichum tabaci</name>
    <dbReference type="NCBI Taxonomy" id="1209068"/>
    <lineage>
        <taxon>Eukaryota</taxon>
        <taxon>Fungi</taxon>
        <taxon>Dikarya</taxon>
        <taxon>Ascomycota</taxon>
        <taxon>Pezizomycotina</taxon>
        <taxon>Sordariomycetes</taxon>
        <taxon>Hypocreomycetidae</taxon>
        <taxon>Glomerellales</taxon>
        <taxon>Glomerellaceae</taxon>
        <taxon>Colletotrichum</taxon>
        <taxon>Colletotrichum destructivum species complex</taxon>
    </lineage>
</organism>
<proteinExistence type="predicted"/>
<accession>A0AAV9SV24</accession>
<feature type="compositionally biased region" description="Basic and acidic residues" evidence="1">
    <location>
        <begin position="94"/>
        <end position="107"/>
    </location>
</feature>
<feature type="region of interest" description="Disordered" evidence="1">
    <location>
        <begin position="80"/>
        <end position="133"/>
    </location>
</feature>
<reference evidence="2 3" key="1">
    <citation type="submission" date="2023-04" db="EMBL/GenBank/DDBJ databases">
        <title>Colletotrichum tabacum stain YC1 causing leaf anthracnose on Nicotiana tabacum(L.) cv.</title>
        <authorList>
            <person name="Ji Z."/>
            <person name="Wang M."/>
            <person name="Zhang J."/>
            <person name="Wang N."/>
            <person name="Zhou Z."/>
        </authorList>
    </citation>
    <scope>NUCLEOTIDE SEQUENCE [LARGE SCALE GENOMIC DNA]</scope>
    <source>
        <strain evidence="2 3">YC1</strain>
    </source>
</reference>
<evidence type="ECO:0000256" key="1">
    <source>
        <dbReference type="SAM" id="MobiDB-lite"/>
    </source>
</evidence>
<gene>
    <name evidence="2" type="ORF">QIS74_13667</name>
</gene>
<keyword evidence="3" id="KW-1185">Reference proteome</keyword>
<dbReference type="AlphaFoldDB" id="A0AAV9SV24"/>
<sequence length="307" mass="33105">MTDATRWRQNAAYKNILDIREKCGEDVYYLCLCASSISVLSKSTIIETLEDWKRETVIPAALTVHTKAVVDAFLAQKSDTDIQTSTTSPKRHRPGNDDRSLADDPGRTPKRSRREYSRADEAGNPPPGASSATLGVAVVGGTVTTSLELDVTQLVRHGMAAVDGGDDMDDRNDNAGEKSPAPVPSSNNQSIQQVTGLAYGDHVPGPQDSHMASLHEGGHLTTTHGGYSLTTRLPLMYKLGKTDIYEVLVYYEGPVNPVMPEYPGSNPIIMIECSPMEAMNLLQNREQIAGNAYDSSVAVSTATLQGP</sequence>
<comment type="caution">
    <text evidence="2">The sequence shown here is derived from an EMBL/GenBank/DDBJ whole genome shotgun (WGS) entry which is preliminary data.</text>
</comment>
<dbReference type="Proteomes" id="UP001327957">
    <property type="component" value="Unassembled WGS sequence"/>
</dbReference>
<feature type="region of interest" description="Disordered" evidence="1">
    <location>
        <begin position="161"/>
        <end position="189"/>
    </location>
</feature>